<dbReference type="EC" id="1.2.4.1" evidence="7"/>
<dbReference type="InterPro" id="IPR027110">
    <property type="entry name" value="PDHB_mito-type"/>
</dbReference>
<dbReference type="PANTHER" id="PTHR11624">
    <property type="entry name" value="DEHYDROGENASE RELATED"/>
    <property type="match status" value="1"/>
</dbReference>
<dbReference type="AlphaFoldDB" id="A0A183IAF6"/>
<organism evidence="12">
    <name type="scientific">Soboliphyme baturini</name>
    <dbReference type="NCBI Taxonomy" id="241478"/>
    <lineage>
        <taxon>Eukaryota</taxon>
        <taxon>Metazoa</taxon>
        <taxon>Ecdysozoa</taxon>
        <taxon>Nematoda</taxon>
        <taxon>Enoplea</taxon>
        <taxon>Dorylaimia</taxon>
        <taxon>Dioctophymatida</taxon>
        <taxon>Dioctophymatoidea</taxon>
        <taxon>Soboliphymatidae</taxon>
        <taxon>Soboliphyme</taxon>
    </lineage>
</organism>
<dbReference type="InterPro" id="IPR033248">
    <property type="entry name" value="Transketolase_C"/>
</dbReference>
<evidence type="ECO:0000256" key="3">
    <source>
        <dbReference type="ARBA" id="ARBA00023002"/>
    </source>
</evidence>
<accession>A0A183IAF6</accession>
<dbReference type="GO" id="GO:0004739">
    <property type="term" value="F:pyruvate dehydrogenase (acetyl-transferring) activity"/>
    <property type="evidence" value="ECO:0007669"/>
    <property type="project" value="UniProtKB-UniRule"/>
</dbReference>
<evidence type="ECO:0000313" key="11">
    <source>
        <dbReference type="Proteomes" id="UP000270296"/>
    </source>
</evidence>
<evidence type="ECO:0000256" key="1">
    <source>
        <dbReference type="ARBA" id="ARBA00001964"/>
    </source>
</evidence>
<dbReference type="GO" id="GO:0005739">
    <property type="term" value="C:mitochondrion"/>
    <property type="evidence" value="ECO:0007669"/>
    <property type="project" value="UniProtKB-SubCell"/>
</dbReference>
<reference evidence="12" key="1">
    <citation type="submission" date="2016-06" db="UniProtKB">
        <authorList>
            <consortium name="WormBaseParasite"/>
        </authorList>
    </citation>
    <scope>IDENTIFICATION</scope>
</reference>
<protein>
    <recommendedName>
        <fullName evidence="7">Pyruvate dehydrogenase E1 component subunit beta</fullName>
        <ecNumber evidence="7">1.2.4.1</ecNumber>
    </recommendedName>
</protein>
<dbReference type="Pfam" id="PF02779">
    <property type="entry name" value="Transket_pyr"/>
    <property type="match status" value="1"/>
</dbReference>
<dbReference type="GO" id="GO:0006086">
    <property type="term" value="P:pyruvate decarboxylation to acetyl-CoA"/>
    <property type="evidence" value="ECO:0007669"/>
    <property type="project" value="InterPro"/>
</dbReference>
<dbReference type="OrthoDB" id="10266385at2759"/>
<keyword evidence="3 7" id="KW-0560">Oxidoreductase</keyword>
<keyword evidence="11" id="KW-1185">Reference proteome</keyword>
<keyword evidence="6 7" id="KW-0670">Pyruvate</keyword>
<dbReference type="WBParaSite" id="SBAD_0000062301-mRNA-1">
    <property type="protein sequence ID" value="SBAD_0000062301-mRNA-1"/>
    <property type="gene ID" value="SBAD_0000062301"/>
</dbReference>
<name>A0A183IAF6_9BILA</name>
<evidence type="ECO:0000256" key="6">
    <source>
        <dbReference type="ARBA" id="ARBA00023317"/>
    </source>
</evidence>
<evidence type="ECO:0000259" key="9">
    <source>
        <dbReference type="Pfam" id="PF02780"/>
    </source>
</evidence>
<sequence length="185" mass="20139">NVPIVFRGPNGAAAGVAAQHSQDYSSWYSHCPGLKVVAPFSSEDAKGLLKTAIRDDNPVVCLENELLYGTTFPMSDEAMSENFLIPFGVAKIEREGKDITLVSFSKAVQICLDAALELEKLGVSAEVINLRSLRPMDFDCIKKSIMKTHHLVTVENGWHMCGIGAEIAACTMESEAFDYLDSPVL</sequence>
<dbReference type="SUPFAM" id="SSF52518">
    <property type="entry name" value="Thiamin diphosphate-binding fold (THDP-binding)"/>
    <property type="match status" value="1"/>
</dbReference>
<dbReference type="InterPro" id="IPR009014">
    <property type="entry name" value="Transketo_C/PFOR_II"/>
</dbReference>
<dbReference type="InterPro" id="IPR029061">
    <property type="entry name" value="THDP-binding"/>
</dbReference>
<feature type="domain" description="Transketolase C-terminal" evidence="9">
    <location>
        <begin position="88"/>
        <end position="184"/>
    </location>
</feature>
<proteinExistence type="predicted"/>
<evidence type="ECO:0000256" key="5">
    <source>
        <dbReference type="ARBA" id="ARBA00023128"/>
    </source>
</evidence>
<comment type="cofactor">
    <cofactor evidence="1 7">
        <name>thiamine diphosphate</name>
        <dbReference type="ChEBI" id="CHEBI:58937"/>
    </cofactor>
</comment>
<comment type="subcellular location">
    <subcellularLocation>
        <location evidence="2">Mitochondrion</location>
    </subcellularLocation>
</comment>
<feature type="domain" description="Transketolase-like pyrimidine-binding" evidence="8">
    <location>
        <begin position="1"/>
        <end position="69"/>
    </location>
</feature>
<evidence type="ECO:0000256" key="2">
    <source>
        <dbReference type="ARBA" id="ARBA00004173"/>
    </source>
</evidence>
<dbReference type="PANTHER" id="PTHR11624:SF96">
    <property type="entry name" value="PYRUVATE DEHYDROGENASE E1 COMPONENT SUBUNIT BETA, MITOCHONDRIAL"/>
    <property type="match status" value="1"/>
</dbReference>
<keyword evidence="5" id="KW-0496">Mitochondrion</keyword>
<evidence type="ECO:0000313" key="10">
    <source>
        <dbReference type="EMBL" id="VDO85656.1"/>
    </source>
</evidence>
<dbReference type="EMBL" id="UZAM01002124">
    <property type="protein sequence ID" value="VDO85656.1"/>
    <property type="molecule type" value="Genomic_DNA"/>
</dbReference>
<keyword evidence="4 7" id="KW-0786">Thiamine pyrophosphate</keyword>
<comment type="catalytic activity">
    <reaction evidence="7">
        <text>N(6)-[(R)-lipoyl]-L-lysyl-[protein] + pyruvate + H(+) = N(6)-[(R)-S(8)-acetyldihydrolipoyl]-L-lysyl-[protein] + CO2</text>
        <dbReference type="Rhea" id="RHEA:19189"/>
        <dbReference type="Rhea" id="RHEA-COMP:10474"/>
        <dbReference type="Rhea" id="RHEA-COMP:10478"/>
        <dbReference type="ChEBI" id="CHEBI:15361"/>
        <dbReference type="ChEBI" id="CHEBI:15378"/>
        <dbReference type="ChEBI" id="CHEBI:16526"/>
        <dbReference type="ChEBI" id="CHEBI:83099"/>
        <dbReference type="ChEBI" id="CHEBI:83111"/>
        <dbReference type="EC" id="1.2.4.1"/>
    </reaction>
</comment>
<gene>
    <name evidence="10" type="ORF">SBAD_LOCUS600</name>
</gene>
<evidence type="ECO:0000256" key="7">
    <source>
        <dbReference type="RuleBase" id="RU364074"/>
    </source>
</evidence>
<dbReference type="Pfam" id="PF02780">
    <property type="entry name" value="Transketolase_C"/>
    <property type="match status" value="1"/>
</dbReference>
<dbReference type="Gene3D" id="3.40.50.920">
    <property type="match status" value="1"/>
</dbReference>
<reference evidence="10 11" key="2">
    <citation type="submission" date="2018-11" db="EMBL/GenBank/DDBJ databases">
        <authorList>
            <consortium name="Pathogen Informatics"/>
        </authorList>
    </citation>
    <scope>NUCLEOTIDE SEQUENCE [LARGE SCALE GENOMIC DNA]</scope>
</reference>
<dbReference type="InterPro" id="IPR005475">
    <property type="entry name" value="Transketolase-like_Pyr-bd"/>
</dbReference>
<dbReference type="Gene3D" id="3.40.50.970">
    <property type="match status" value="1"/>
</dbReference>
<evidence type="ECO:0000259" key="8">
    <source>
        <dbReference type="Pfam" id="PF02779"/>
    </source>
</evidence>
<dbReference type="Proteomes" id="UP000270296">
    <property type="component" value="Unassembled WGS sequence"/>
</dbReference>
<dbReference type="SUPFAM" id="SSF52922">
    <property type="entry name" value="TK C-terminal domain-like"/>
    <property type="match status" value="1"/>
</dbReference>
<evidence type="ECO:0000256" key="4">
    <source>
        <dbReference type="ARBA" id="ARBA00023052"/>
    </source>
</evidence>
<comment type="function">
    <text evidence="7">The pyruvate dehydrogenase complex catalyzes the overall conversion of pyruvate to acetyl-CoA and CO2.</text>
</comment>
<evidence type="ECO:0000313" key="12">
    <source>
        <dbReference type="WBParaSite" id="SBAD_0000062301-mRNA-1"/>
    </source>
</evidence>